<evidence type="ECO:0000256" key="2">
    <source>
        <dbReference type="PROSITE-ProRule" id="PRU00168"/>
    </source>
</evidence>
<dbReference type="PANTHER" id="PTHR23113">
    <property type="entry name" value="GUANINE NUCLEOTIDE EXCHANGE FACTOR"/>
    <property type="match status" value="1"/>
</dbReference>
<dbReference type="InterPro" id="IPR008937">
    <property type="entry name" value="Ras-like_GEF"/>
</dbReference>
<keyword evidence="1 2" id="KW-0344">Guanine-nucleotide releasing factor</keyword>
<dbReference type="KEGG" id="tut:107359948"/>
<dbReference type="PANTHER" id="PTHR23113:SF368">
    <property type="entry name" value="CELL DIVISION CONTROL PROTEIN 25"/>
    <property type="match status" value="1"/>
</dbReference>
<dbReference type="Pfam" id="PF00617">
    <property type="entry name" value="RasGEF"/>
    <property type="match status" value="1"/>
</dbReference>
<protein>
    <recommendedName>
        <fullName evidence="4">Ras-GEF domain-containing protein</fullName>
    </recommendedName>
</protein>
<evidence type="ECO:0000313" key="5">
    <source>
        <dbReference type="EnsemblMetazoa" id="tetur04g08130.1"/>
    </source>
</evidence>
<dbReference type="Proteomes" id="UP000015104">
    <property type="component" value="Unassembled WGS sequence"/>
</dbReference>
<dbReference type="AlphaFoldDB" id="T1K3C1"/>
<evidence type="ECO:0000256" key="3">
    <source>
        <dbReference type="SAM" id="MobiDB-lite"/>
    </source>
</evidence>
<feature type="compositionally biased region" description="Low complexity" evidence="3">
    <location>
        <begin position="226"/>
        <end position="244"/>
    </location>
</feature>
<feature type="region of interest" description="Disordered" evidence="3">
    <location>
        <begin position="349"/>
        <end position="379"/>
    </location>
</feature>
<dbReference type="SMART" id="SM00147">
    <property type="entry name" value="RasGEF"/>
    <property type="match status" value="1"/>
</dbReference>
<dbReference type="EMBL" id="CAEY01001378">
    <property type="status" value="NOT_ANNOTATED_CDS"/>
    <property type="molecule type" value="Genomic_DNA"/>
</dbReference>
<dbReference type="Gene3D" id="1.10.840.10">
    <property type="entry name" value="Ras guanine-nucleotide exchange factors catalytic domain"/>
    <property type="match status" value="1"/>
</dbReference>
<evidence type="ECO:0000259" key="4">
    <source>
        <dbReference type="PROSITE" id="PS50009"/>
    </source>
</evidence>
<dbReference type="HOGENOM" id="CLU_353868_0_0_1"/>
<dbReference type="GO" id="GO:0005085">
    <property type="term" value="F:guanyl-nucleotide exchange factor activity"/>
    <property type="evidence" value="ECO:0007669"/>
    <property type="project" value="UniProtKB-KW"/>
</dbReference>
<dbReference type="InterPro" id="IPR001895">
    <property type="entry name" value="RASGEF_cat_dom"/>
</dbReference>
<dbReference type="GO" id="GO:0007265">
    <property type="term" value="P:Ras protein signal transduction"/>
    <property type="evidence" value="ECO:0007669"/>
    <property type="project" value="TreeGrafter"/>
</dbReference>
<feature type="compositionally biased region" description="Low complexity" evidence="3">
    <location>
        <begin position="49"/>
        <end position="62"/>
    </location>
</feature>
<keyword evidence="6" id="KW-1185">Reference proteome</keyword>
<dbReference type="InterPro" id="IPR036964">
    <property type="entry name" value="RASGEF_cat_dom_sf"/>
</dbReference>
<accession>T1K3C1</accession>
<dbReference type="SUPFAM" id="SSF48366">
    <property type="entry name" value="Ras GEF"/>
    <property type="match status" value="1"/>
</dbReference>
<sequence>MKYRDHDLSLSASRIRLNSKPTSNQLEMCSIVNNSYPAHLTVTHNMMNNATNNNAINNNNNNQGSRGQSPLLLDEDGVDLKRKLTKLSSKSDKSLDSMSEEGIGSIDGEIVSCCSSLSCSSTSVAGIETSSSSFGYGSLQTSSASPSPRSVTPSSRPESRNELINGYVSRKGYNSPEIVSPLSKQQQPSVHENSSSESVQLKLETVKDKPMHGKVETIKKGKSKKSSTFPSTSSSYRESSVSNKWEQSKLSSEDNHGWTRPKVNTSNANEVIRTILAQPMSSLEKDLLLCPGSRIPLRRYTSELNLSSSVSGFYTSCTSFPSKGLIDSDYNNLTNSRLSSKNLSQSKQSLSSFASSSSPSCSSSPSPPPPPFAPSTCLHSSSLANRRRNSDLDLDQLGRLNDGWLDDWTSATCKLWSKNTTNSNRPLDSTPSSSTTSSCSSCSHACDHHSDDGYSSSSSPGGSFGRESGSVSLYELKKLRQRNYQRKRKNQILWSPSTRSRLLVQIIKLNNPISVAMQLTAIDKDLYLQIRPTEMSALLLGRLKKFDSDDLNGVRTLLEFSEQVKKLVCSVINRETSSESQARKIAAFIEVACVLRKLRNWHSLEAIIKALQSPSVYFLETAWTQTKEQFPIHFSDFLRLTSLVNLCDNYILRMSPSKPSIPNFRNLVHFLEIQCAAKFDLCENKPKWIEPPSIAGWLNNELVQDIRASIGLTSINSNNDDLVVATLDPSKTTLIPGNEPVRFIVPSTLPLPWINCEPRSISSAHRNSVTFYVLTAFEEELRNIRRFKMRRNPI</sequence>
<dbReference type="GO" id="GO:0005886">
    <property type="term" value="C:plasma membrane"/>
    <property type="evidence" value="ECO:0007669"/>
    <property type="project" value="TreeGrafter"/>
</dbReference>
<proteinExistence type="predicted"/>
<dbReference type="OrthoDB" id="6021951at2759"/>
<feature type="compositionally biased region" description="Polar residues" evidence="3">
    <location>
        <begin position="132"/>
        <end position="141"/>
    </location>
</feature>
<name>T1K3C1_TETUR</name>
<dbReference type="InterPro" id="IPR023578">
    <property type="entry name" value="Ras_GEF_dom_sf"/>
</dbReference>
<organism evidence="5 6">
    <name type="scientific">Tetranychus urticae</name>
    <name type="common">Two-spotted spider mite</name>
    <dbReference type="NCBI Taxonomy" id="32264"/>
    <lineage>
        <taxon>Eukaryota</taxon>
        <taxon>Metazoa</taxon>
        <taxon>Ecdysozoa</taxon>
        <taxon>Arthropoda</taxon>
        <taxon>Chelicerata</taxon>
        <taxon>Arachnida</taxon>
        <taxon>Acari</taxon>
        <taxon>Acariformes</taxon>
        <taxon>Trombidiformes</taxon>
        <taxon>Prostigmata</taxon>
        <taxon>Eleutherengona</taxon>
        <taxon>Raphignathae</taxon>
        <taxon>Tetranychoidea</taxon>
        <taxon>Tetranychidae</taxon>
        <taxon>Tetranychus</taxon>
    </lineage>
</organism>
<dbReference type="PROSITE" id="PS50009">
    <property type="entry name" value="RASGEF_CAT"/>
    <property type="match status" value="1"/>
</dbReference>
<feature type="region of interest" description="Disordered" evidence="3">
    <location>
        <begin position="132"/>
        <end position="262"/>
    </location>
</feature>
<feature type="compositionally biased region" description="Polar residues" evidence="3">
    <location>
        <begin position="182"/>
        <end position="199"/>
    </location>
</feature>
<dbReference type="EnsemblMetazoa" id="tetur04g08130.1">
    <property type="protein sequence ID" value="tetur04g08130.1"/>
    <property type="gene ID" value="tetur04g08130"/>
</dbReference>
<evidence type="ECO:0000256" key="1">
    <source>
        <dbReference type="ARBA" id="ARBA00022658"/>
    </source>
</evidence>
<gene>
    <name evidence="5" type="primary">107359948</name>
</gene>
<dbReference type="STRING" id="32264.T1K3C1"/>
<feature type="domain" description="Ras-GEF" evidence="4">
    <location>
        <begin position="511"/>
        <end position="747"/>
    </location>
</feature>
<dbReference type="OMA" id="WINCEPR"/>
<feature type="compositionally biased region" description="Low complexity" evidence="3">
    <location>
        <begin position="142"/>
        <end position="156"/>
    </location>
</feature>
<feature type="compositionally biased region" description="Basic and acidic residues" evidence="3">
    <location>
        <begin position="204"/>
        <end position="219"/>
    </location>
</feature>
<reference evidence="6" key="1">
    <citation type="submission" date="2011-08" db="EMBL/GenBank/DDBJ databases">
        <authorList>
            <person name="Rombauts S."/>
        </authorList>
    </citation>
    <scope>NUCLEOTIDE SEQUENCE</scope>
    <source>
        <strain evidence="6">London</strain>
    </source>
</reference>
<feature type="region of interest" description="Disordered" evidence="3">
    <location>
        <begin position="49"/>
        <end position="72"/>
    </location>
</feature>
<reference evidence="5" key="2">
    <citation type="submission" date="2015-06" db="UniProtKB">
        <authorList>
            <consortium name="EnsemblMetazoa"/>
        </authorList>
    </citation>
    <scope>IDENTIFICATION</scope>
</reference>
<feature type="compositionally biased region" description="Low complexity" evidence="3">
    <location>
        <begin position="349"/>
        <end position="364"/>
    </location>
</feature>
<evidence type="ECO:0000313" key="6">
    <source>
        <dbReference type="Proteomes" id="UP000015104"/>
    </source>
</evidence>